<dbReference type="RefSeq" id="WP_067617914.1">
    <property type="nucleotide sequence ID" value="NZ_MAGO01000006.1"/>
</dbReference>
<keyword evidence="11" id="KW-0407">Ion channel</keyword>
<dbReference type="InterPro" id="IPR027359">
    <property type="entry name" value="Volt_channel_dom_sf"/>
</dbReference>
<dbReference type="PANTHER" id="PTHR11537">
    <property type="entry name" value="VOLTAGE-GATED POTASSIUM CHANNEL"/>
    <property type="match status" value="1"/>
</dbReference>
<evidence type="ECO:0000313" key="14">
    <source>
        <dbReference type="EMBL" id="OCC15197.1"/>
    </source>
</evidence>
<evidence type="ECO:0000256" key="4">
    <source>
        <dbReference type="ARBA" id="ARBA00022692"/>
    </source>
</evidence>
<keyword evidence="8 12" id="KW-1133">Transmembrane helix</keyword>
<evidence type="ECO:0000256" key="11">
    <source>
        <dbReference type="ARBA" id="ARBA00023303"/>
    </source>
</evidence>
<gene>
    <name evidence="14" type="ORF">DBT_1317</name>
</gene>
<dbReference type="Gene3D" id="1.20.120.350">
    <property type="entry name" value="Voltage-gated potassium channels. Chain C"/>
    <property type="match status" value="1"/>
</dbReference>
<keyword evidence="15" id="KW-1185">Reference proteome</keyword>
<evidence type="ECO:0000256" key="6">
    <source>
        <dbReference type="ARBA" id="ARBA00022882"/>
    </source>
</evidence>
<dbReference type="AlphaFoldDB" id="A0A1B9F5H8"/>
<keyword evidence="5" id="KW-0631">Potassium channel</keyword>
<dbReference type="GO" id="GO:0001508">
    <property type="term" value="P:action potential"/>
    <property type="evidence" value="ECO:0007669"/>
    <property type="project" value="TreeGrafter"/>
</dbReference>
<evidence type="ECO:0000256" key="5">
    <source>
        <dbReference type="ARBA" id="ARBA00022826"/>
    </source>
</evidence>
<comment type="caution">
    <text evidence="14">The sequence shown here is derived from an EMBL/GenBank/DDBJ whole genome shotgun (WGS) entry which is preliminary data.</text>
</comment>
<dbReference type="InterPro" id="IPR028325">
    <property type="entry name" value="VG_K_chnl"/>
</dbReference>
<dbReference type="PATRIC" id="fig|1156395.6.peg.1331"/>
<keyword evidence="6" id="KW-0851">Voltage-gated channel</keyword>
<dbReference type="GO" id="GO:0005249">
    <property type="term" value="F:voltage-gated potassium channel activity"/>
    <property type="evidence" value="ECO:0007669"/>
    <property type="project" value="InterPro"/>
</dbReference>
<evidence type="ECO:0000256" key="3">
    <source>
        <dbReference type="ARBA" id="ARBA00022538"/>
    </source>
</evidence>
<protein>
    <submittedName>
        <fullName evidence="14">Potassium voltage-gated channel</fullName>
    </submittedName>
</protein>
<feature type="transmembrane region" description="Helical" evidence="12">
    <location>
        <begin position="97"/>
        <end position="119"/>
    </location>
</feature>
<evidence type="ECO:0000313" key="15">
    <source>
        <dbReference type="Proteomes" id="UP000093080"/>
    </source>
</evidence>
<evidence type="ECO:0000256" key="12">
    <source>
        <dbReference type="SAM" id="Phobius"/>
    </source>
</evidence>
<keyword evidence="2" id="KW-0813">Transport</keyword>
<evidence type="ECO:0000256" key="10">
    <source>
        <dbReference type="ARBA" id="ARBA00023136"/>
    </source>
</evidence>
<evidence type="ECO:0000256" key="8">
    <source>
        <dbReference type="ARBA" id="ARBA00022989"/>
    </source>
</evidence>
<dbReference type="GO" id="GO:0008076">
    <property type="term" value="C:voltage-gated potassium channel complex"/>
    <property type="evidence" value="ECO:0007669"/>
    <property type="project" value="InterPro"/>
</dbReference>
<dbReference type="Gene3D" id="1.10.287.70">
    <property type="match status" value="1"/>
</dbReference>
<evidence type="ECO:0000256" key="7">
    <source>
        <dbReference type="ARBA" id="ARBA00022958"/>
    </source>
</evidence>
<feature type="domain" description="Ion transport" evidence="13">
    <location>
        <begin position="24"/>
        <end position="240"/>
    </location>
</feature>
<organism evidence="14 15">
    <name type="scientific">Dissulfuribacter thermophilus</name>
    <dbReference type="NCBI Taxonomy" id="1156395"/>
    <lineage>
        <taxon>Bacteria</taxon>
        <taxon>Pseudomonadati</taxon>
        <taxon>Thermodesulfobacteriota</taxon>
        <taxon>Dissulfuribacteria</taxon>
        <taxon>Dissulfuribacterales</taxon>
        <taxon>Dissulfuribacteraceae</taxon>
        <taxon>Dissulfuribacter</taxon>
    </lineage>
</organism>
<evidence type="ECO:0000256" key="1">
    <source>
        <dbReference type="ARBA" id="ARBA00004141"/>
    </source>
</evidence>
<feature type="transmembrane region" description="Helical" evidence="12">
    <location>
        <begin position="55"/>
        <end position="77"/>
    </location>
</feature>
<evidence type="ECO:0000256" key="2">
    <source>
        <dbReference type="ARBA" id="ARBA00022448"/>
    </source>
</evidence>
<feature type="transmembrane region" description="Helical" evidence="12">
    <location>
        <begin position="25"/>
        <end position="43"/>
    </location>
</feature>
<dbReference type="EMBL" id="MAGO01000006">
    <property type="protein sequence ID" value="OCC15197.1"/>
    <property type="molecule type" value="Genomic_DNA"/>
</dbReference>
<name>A0A1B9F5H8_9BACT</name>
<sequence>MPKPSSFRSRLYEIIFKADTPAGKAFDVILIGIIVFSVLVVMLDSVRQFHERFAPLFNALEWGFTILFTIEYVARLYCVQQPLKYAKSFFGVVDLLAILPTYLGILFPATHYLLVIRILRVLRVFRVLKLVQYLGEARSLLLALRASSRKITVFLVSVLSLVIILGSIMYVIEGEENGFTSIPRSIYWAIVTLTTVGYGDISPQTPLGQALSSIVMILGYSIIAVPTGIVTVEMSRTTNKKVLTRTCPVCSSEGHDADAIYCKYCGAKL</sequence>
<keyword evidence="10 12" id="KW-0472">Membrane</keyword>
<proteinExistence type="predicted"/>
<keyword evidence="4 12" id="KW-0812">Transmembrane</keyword>
<dbReference type="PANTHER" id="PTHR11537:SF254">
    <property type="entry name" value="POTASSIUM VOLTAGE-GATED CHANNEL PROTEIN SHAB"/>
    <property type="match status" value="1"/>
</dbReference>
<dbReference type="OrthoDB" id="9799090at2"/>
<dbReference type="InterPro" id="IPR005821">
    <property type="entry name" value="Ion_trans_dom"/>
</dbReference>
<keyword evidence="3" id="KW-0633">Potassium transport</keyword>
<feature type="transmembrane region" description="Helical" evidence="12">
    <location>
        <begin position="210"/>
        <end position="232"/>
    </location>
</feature>
<comment type="subcellular location">
    <subcellularLocation>
        <location evidence="1">Membrane</location>
        <topology evidence="1">Multi-pass membrane protein</topology>
    </subcellularLocation>
</comment>
<dbReference type="Proteomes" id="UP000093080">
    <property type="component" value="Unassembled WGS sequence"/>
</dbReference>
<dbReference type="Pfam" id="PF00520">
    <property type="entry name" value="Ion_trans"/>
    <property type="match status" value="1"/>
</dbReference>
<keyword evidence="7" id="KW-0630">Potassium</keyword>
<dbReference type="SUPFAM" id="SSF81324">
    <property type="entry name" value="Voltage-gated potassium channels"/>
    <property type="match status" value="1"/>
</dbReference>
<feature type="transmembrane region" description="Helical" evidence="12">
    <location>
        <begin position="151"/>
        <end position="172"/>
    </location>
</feature>
<dbReference type="PRINTS" id="PR00169">
    <property type="entry name" value="KCHANNEL"/>
</dbReference>
<keyword evidence="9" id="KW-0406">Ion transport</keyword>
<accession>A0A1B9F5H8</accession>
<reference evidence="14 15" key="1">
    <citation type="submission" date="2016-06" db="EMBL/GenBank/DDBJ databases">
        <title>Respiratory ammonification of nitrate coupled to the oxidation of elemental sulfur in deep-sea autotrophic thermophilic bacteria.</title>
        <authorList>
            <person name="Slobodkina G.B."/>
            <person name="Mardanov A.V."/>
            <person name="Ravin N.V."/>
            <person name="Frolova A.A."/>
            <person name="Viryasiv M.B."/>
            <person name="Chernyh N.A."/>
            <person name="Bonch-Osmolovskaya E.A."/>
            <person name="Slobodkin A.I."/>
        </authorList>
    </citation>
    <scope>NUCLEOTIDE SEQUENCE [LARGE SCALE GENOMIC DNA]</scope>
    <source>
        <strain evidence="14 15">S69</strain>
    </source>
</reference>
<evidence type="ECO:0000259" key="13">
    <source>
        <dbReference type="Pfam" id="PF00520"/>
    </source>
</evidence>
<dbReference type="STRING" id="1156395.DBT_1317"/>
<evidence type="ECO:0000256" key="9">
    <source>
        <dbReference type="ARBA" id="ARBA00023065"/>
    </source>
</evidence>